<feature type="region of interest" description="Disordered" evidence="1">
    <location>
        <begin position="150"/>
        <end position="178"/>
    </location>
</feature>
<feature type="compositionally biased region" description="Basic and acidic residues" evidence="1">
    <location>
        <begin position="158"/>
        <end position="178"/>
    </location>
</feature>
<dbReference type="Proteomes" id="UP000246991">
    <property type="component" value="Unassembled WGS sequence"/>
</dbReference>
<accession>A0A317SWF8</accession>
<keyword evidence="3" id="KW-1185">Reference proteome</keyword>
<comment type="caution">
    <text evidence="2">The sequence shown here is derived from an EMBL/GenBank/DDBJ whole genome shotgun (WGS) entry which is preliminary data.</text>
</comment>
<name>A0A317SWF8_9PEZI</name>
<organism evidence="2 3">
    <name type="scientific">Tuber magnatum</name>
    <name type="common">white Piedmont truffle</name>
    <dbReference type="NCBI Taxonomy" id="42249"/>
    <lineage>
        <taxon>Eukaryota</taxon>
        <taxon>Fungi</taxon>
        <taxon>Dikarya</taxon>
        <taxon>Ascomycota</taxon>
        <taxon>Pezizomycotina</taxon>
        <taxon>Pezizomycetes</taxon>
        <taxon>Pezizales</taxon>
        <taxon>Tuberaceae</taxon>
        <taxon>Tuber</taxon>
    </lineage>
</organism>
<dbReference type="EMBL" id="PYWC01000012">
    <property type="protein sequence ID" value="PWW78815.1"/>
    <property type="molecule type" value="Genomic_DNA"/>
</dbReference>
<gene>
    <name evidence="2" type="ORF">C7212DRAFT_340363</name>
</gene>
<evidence type="ECO:0000256" key="1">
    <source>
        <dbReference type="SAM" id="MobiDB-lite"/>
    </source>
</evidence>
<proteinExistence type="predicted"/>
<protein>
    <submittedName>
        <fullName evidence="2">Uncharacterized protein</fullName>
    </submittedName>
</protein>
<evidence type="ECO:0000313" key="2">
    <source>
        <dbReference type="EMBL" id="PWW78815.1"/>
    </source>
</evidence>
<dbReference type="AlphaFoldDB" id="A0A317SWF8"/>
<evidence type="ECO:0000313" key="3">
    <source>
        <dbReference type="Proteomes" id="UP000246991"/>
    </source>
</evidence>
<sequence>MCTVSYLWVDFQVGLGMLSTYRTMEKHMIPNLWSLGINFLSSRPQLHVQYNRSGGHTGQDMPTTFLLLDGVMGMYRAVFSFLNIPVSYSLRYLYRASIRAEALGPVGLTYVYLCTVQSEIQSLPLCAITIPYNASVSICLPRAEGPFVRGGVNSRGKRREEEEGAKRDCYKEKAQVSG</sequence>
<reference evidence="2 3" key="1">
    <citation type="submission" date="2018-03" db="EMBL/GenBank/DDBJ databases">
        <title>Genomes of Pezizomycetes fungi and the evolution of truffles.</title>
        <authorList>
            <person name="Murat C."/>
            <person name="Payen T."/>
            <person name="Noel B."/>
            <person name="Kuo A."/>
            <person name="Martin F.M."/>
        </authorList>
    </citation>
    <scope>NUCLEOTIDE SEQUENCE [LARGE SCALE GENOMIC DNA]</scope>
    <source>
        <strain evidence="2">091103-1</strain>
    </source>
</reference>